<dbReference type="Pfam" id="PF00664">
    <property type="entry name" value="ABC_membrane"/>
    <property type="match status" value="1"/>
</dbReference>
<dbReference type="KEGG" id="mai:MICA_119"/>
<dbReference type="InterPro" id="IPR003593">
    <property type="entry name" value="AAA+_ATPase"/>
</dbReference>
<dbReference type="HOGENOM" id="CLU_000604_84_3_5"/>
<dbReference type="Pfam" id="PF00005">
    <property type="entry name" value="ABC_tran"/>
    <property type="match status" value="1"/>
</dbReference>
<feature type="transmembrane region" description="Helical" evidence="9">
    <location>
        <begin position="48"/>
        <end position="69"/>
    </location>
</feature>
<dbReference type="InterPro" id="IPR027417">
    <property type="entry name" value="P-loop_NTPase"/>
</dbReference>
<reference evidence="12 13" key="1">
    <citation type="journal article" date="2011" name="BMC Genomics">
        <title>Genomic insights into an obligate epibiotic bacterial predator: Micavibrio aeruginosavorus ARL-13.</title>
        <authorList>
            <person name="Wang Z."/>
            <person name="Kadouri D."/>
            <person name="Wu M."/>
        </authorList>
    </citation>
    <scope>NUCLEOTIDE SEQUENCE [LARGE SCALE GENOMIC DNA]</scope>
    <source>
        <strain evidence="12 13">ARL-13</strain>
    </source>
</reference>
<dbReference type="SUPFAM" id="SSF52540">
    <property type="entry name" value="P-loop containing nucleoside triphosphate hydrolases"/>
    <property type="match status" value="1"/>
</dbReference>
<evidence type="ECO:0000313" key="13">
    <source>
        <dbReference type="Proteomes" id="UP000009286"/>
    </source>
</evidence>
<dbReference type="PANTHER" id="PTHR24221:SF654">
    <property type="entry name" value="ATP-BINDING CASSETTE SUB-FAMILY B MEMBER 6"/>
    <property type="match status" value="1"/>
</dbReference>
<organism evidence="12 13">
    <name type="scientific">Micavibrio aeruginosavorus (strain ARL-13)</name>
    <dbReference type="NCBI Taxonomy" id="856793"/>
    <lineage>
        <taxon>Bacteria</taxon>
        <taxon>Pseudomonadati</taxon>
        <taxon>Bdellovibrionota</taxon>
        <taxon>Bdellovibrionia</taxon>
        <taxon>Bdellovibrionales</taxon>
        <taxon>Pseudobdellovibrionaceae</taxon>
        <taxon>Micavibrio</taxon>
    </lineage>
</organism>
<dbReference type="InterPro" id="IPR039421">
    <property type="entry name" value="Type_1_exporter"/>
</dbReference>
<dbReference type="STRING" id="856793.MICA_119"/>
<protein>
    <submittedName>
        <fullName evidence="12">ABC transporter family protein</fullName>
    </submittedName>
</protein>
<dbReference type="AlphaFoldDB" id="G2KMS9"/>
<evidence type="ECO:0000256" key="1">
    <source>
        <dbReference type="ARBA" id="ARBA00004651"/>
    </source>
</evidence>
<evidence type="ECO:0000256" key="4">
    <source>
        <dbReference type="ARBA" id="ARBA00022692"/>
    </source>
</evidence>
<dbReference type="GO" id="GO:0034040">
    <property type="term" value="F:ATPase-coupled lipid transmembrane transporter activity"/>
    <property type="evidence" value="ECO:0007669"/>
    <property type="project" value="TreeGrafter"/>
</dbReference>
<dbReference type="eggNOG" id="COG1132">
    <property type="taxonomic scope" value="Bacteria"/>
</dbReference>
<keyword evidence="6" id="KW-0067">ATP-binding</keyword>
<dbReference type="InterPro" id="IPR003439">
    <property type="entry name" value="ABC_transporter-like_ATP-bd"/>
</dbReference>
<dbReference type="PROSITE" id="PS50929">
    <property type="entry name" value="ABC_TM1F"/>
    <property type="match status" value="1"/>
</dbReference>
<evidence type="ECO:0000256" key="3">
    <source>
        <dbReference type="ARBA" id="ARBA00022475"/>
    </source>
</evidence>
<dbReference type="GO" id="GO:0005886">
    <property type="term" value="C:plasma membrane"/>
    <property type="evidence" value="ECO:0007669"/>
    <property type="project" value="UniProtKB-SubCell"/>
</dbReference>
<dbReference type="PROSITE" id="PS00211">
    <property type="entry name" value="ABC_TRANSPORTER_1"/>
    <property type="match status" value="1"/>
</dbReference>
<keyword evidence="8 9" id="KW-0472">Membrane</keyword>
<sequence>MLKTIIKTGVKPMQDPQFILPDERDLPAESASFLRWLWFFLRPYRKTFFMFTALRIVRFAVLAMMPFFIGITIKGFEEGWAMENPSRLMWMIVPYMVAYGLALISMGLFLNEAAMEDRLNRSMALFSVRHMNRLSLNWHESQGSGSKMQRITTARSSLKQLYNIYKWSLVPFVGSVIGIFASVILIDAPFYFLLLYAGFIVTFMAVGVYTARNLPKMHDRHNKMLEKLTARVYEFVGAVRTVKAFNMGAYIDEQAQRHEADAHFAMRDVFKITYFKWTVLNMTAFFWIVLTLGLCLSGMFGGWLSAGAFATVFFLMFNLWSRLEEMVYMQDQFLEYRNGFMRISETLREKPQMMDFAPAQSLPADWNDIRFNNVNFTYDGQKGHALHNINLIIPRGKTIALTGRSGAGKSTLVRMLMKQMLPETGTITVGNANLNNVPGHEWLNRIALVPQDVELFNITIRDNILLDRIDAVDEDLYQRALKHAALDELIASLPDGDATMIGERGIKLSGGQRQRLGIARAFVRDADLIIFDEATSALDSLSEQVIQTAMETAFAGKTMVIIAHRLSTVKHADNLIVMENGEIVENGGFAELLAKNGTFAKLWAMQSEHFIDGDAVAAQ</sequence>
<proteinExistence type="predicted"/>
<keyword evidence="2" id="KW-0813">Transport</keyword>
<evidence type="ECO:0000256" key="6">
    <source>
        <dbReference type="ARBA" id="ARBA00022840"/>
    </source>
</evidence>
<keyword evidence="5" id="KW-0547">Nucleotide-binding</keyword>
<feature type="domain" description="ABC transmembrane type-1" evidence="11">
    <location>
        <begin position="52"/>
        <end position="335"/>
    </location>
</feature>
<comment type="subcellular location">
    <subcellularLocation>
        <location evidence="1">Cell membrane</location>
        <topology evidence="1">Multi-pass membrane protein</topology>
    </subcellularLocation>
</comment>
<evidence type="ECO:0000256" key="8">
    <source>
        <dbReference type="ARBA" id="ARBA00023136"/>
    </source>
</evidence>
<dbReference type="InterPro" id="IPR011527">
    <property type="entry name" value="ABC1_TM_dom"/>
</dbReference>
<dbReference type="Proteomes" id="UP000009286">
    <property type="component" value="Chromosome"/>
</dbReference>
<feature type="transmembrane region" description="Helical" evidence="9">
    <location>
        <begin position="164"/>
        <end position="184"/>
    </location>
</feature>
<dbReference type="SUPFAM" id="SSF90123">
    <property type="entry name" value="ABC transporter transmembrane region"/>
    <property type="match status" value="1"/>
</dbReference>
<dbReference type="PANTHER" id="PTHR24221">
    <property type="entry name" value="ATP-BINDING CASSETTE SUB-FAMILY B"/>
    <property type="match status" value="1"/>
</dbReference>
<evidence type="ECO:0000259" key="10">
    <source>
        <dbReference type="PROSITE" id="PS50893"/>
    </source>
</evidence>
<dbReference type="InterPro" id="IPR017871">
    <property type="entry name" value="ABC_transporter-like_CS"/>
</dbReference>
<evidence type="ECO:0000313" key="12">
    <source>
        <dbReference type="EMBL" id="AEP08466.1"/>
    </source>
</evidence>
<dbReference type="InterPro" id="IPR036640">
    <property type="entry name" value="ABC1_TM_sf"/>
</dbReference>
<keyword evidence="4 9" id="KW-0812">Transmembrane</keyword>
<feature type="domain" description="ABC transporter" evidence="10">
    <location>
        <begin position="369"/>
        <end position="605"/>
    </location>
</feature>
<feature type="transmembrane region" description="Helical" evidence="9">
    <location>
        <begin position="89"/>
        <end position="111"/>
    </location>
</feature>
<feature type="transmembrane region" description="Helical" evidence="9">
    <location>
        <begin position="300"/>
        <end position="320"/>
    </location>
</feature>
<evidence type="ECO:0000259" key="11">
    <source>
        <dbReference type="PROSITE" id="PS50929"/>
    </source>
</evidence>
<dbReference type="Gene3D" id="3.40.50.300">
    <property type="entry name" value="P-loop containing nucleotide triphosphate hydrolases"/>
    <property type="match status" value="1"/>
</dbReference>
<dbReference type="FunFam" id="3.40.50.300:FF:000221">
    <property type="entry name" value="Multidrug ABC transporter ATP-binding protein"/>
    <property type="match status" value="1"/>
</dbReference>
<feature type="transmembrane region" description="Helical" evidence="9">
    <location>
        <begin position="274"/>
        <end position="294"/>
    </location>
</feature>
<keyword evidence="3" id="KW-1003">Cell membrane</keyword>
<evidence type="ECO:0000256" key="9">
    <source>
        <dbReference type="SAM" id="Phobius"/>
    </source>
</evidence>
<gene>
    <name evidence="12" type="ordered locus">MICA_119</name>
</gene>
<dbReference type="EMBL" id="CP002382">
    <property type="protein sequence ID" value="AEP08466.1"/>
    <property type="molecule type" value="Genomic_DNA"/>
</dbReference>
<evidence type="ECO:0000256" key="5">
    <source>
        <dbReference type="ARBA" id="ARBA00022741"/>
    </source>
</evidence>
<accession>G2KMS9</accession>
<dbReference type="PROSITE" id="PS50893">
    <property type="entry name" value="ABC_TRANSPORTER_2"/>
    <property type="match status" value="1"/>
</dbReference>
<dbReference type="SMART" id="SM00382">
    <property type="entry name" value="AAA"/>
    <property type="match status" value="1"/>
</dbReference>
<dbReference type="GO" id="GO:0005524">
    <property type="term" value="F:ATP binding"/>
    <property type="evidence" value="ECO:0007669"/>
    <property type="project" value="UniProtKB-KW"/>
</dbReference>
<evidence type="ECO:0000256" key="2">
    <source>
        <dbReference type="ARBA" id="ARBA00022448"/>
    </source>
</evidence>
<dbReference type="Gene3D" id="1.20.1560.10">
    <property type="entry name" value="ABC transporter type 1, transmembrane domain"/>
    <property type="match status" value="1"/>
</dbReference>
<evidence type="ECO:0000256" key="7">
    <source>
        <dbReference type="ARBA" id="ARBA00022989"/>
    </source>
</evidence>
<keyword evidence="13" id="KW-1185">Reference proteome</keyword>
<dbReference type="GO" id="GO:0016887">
    <property type="term" value="F:ATP hydrolysis activity"/>
    <property type="evidence" value="ECO:0007669"/>
    <property type="project" value="InterPro"/>
</dbReference>
<keyword evidence="7 9" id="KW-1133">Transmembrane helix</keyword>
<name>G2KMS9_MICAA</name>
<feature type="transmembrane region" description="Helical" evidence="9">
    <location>
        <begin position="190"/>
        <end position="211"/>
    </location>
</feature>
<dbReference type="GO" id="GO:0140359">
    <property type="term" value="F:ABC-type transporter activity"/>
    <property type="evidence" value="ECO:0007669"/>
    <property type="project" value="InterPro"/>
</dbReference>